<proteinExistence type="predicted"/>
<name>A0A2M9C566_9MICO</name>
<evidence type="ECO:0008006" key="3">
    <source>
        <dbReference type="Google" id="ProtNLM"/>
    </source>
</evidence>
<accession>A0A2M9C566</accession>
<evidence type="ECO:0000313" key="1">
    <source>
        <dbReference type="EMBL" id="PJJ65673.1"/>
    </source>
</evidence>
<organism evidence="1 2">
    <name type="scientific">Compostimonas suwonensis</name>
    <dbReference type="NCBI Taxonomy" id="1048394"/>
    <lineage>
        <taxon>Bacteria</taxon>
        <taxon>Bacillati</taxon>
        <taxon>Actinomycetota</taxon>
        <taxon>Actinomycetes</taxon>
        <taxon>Micrococcales</taxon>
        <taxon>Microbacteriaceae</taxon>
        <taxon>Compostimonas</taxon>
    </lineage>
</organism>
<keyword evidence="2" id="KW-1185">Reference proteome</keyword>
<evidence type="ECO:0000313" key="2">
    <source>
        <dbReference type="Proteomes" id="UP000230161"/>
    </source>
</evidence>
<dbReference type="RefSeq" id="WP_100343534.1">
    <property type="nucleotide sequence ID" value="NZ_PGFB01000001.1"/>
</dbReference>
<comment type="caution">
    <text evidence="1">The sequence shown here is derived from an EMBL/GenBank/DDBJ whole genome shotgun (WGS) entry which is preliminary data.</text>
</comment>
<gene>
    <name evidence="1" type="ORF">CLV54_0710</name>
</gene>
<protein>
    <recommendedName>
        <fullName evidence="3">Carbon monoxide dehydrogenase subunit G</fullName>
    </recommendedName>
</protein>
<sequence>MRVLLKFVLDTDPDAAWRALRSPAVFREVAAPLLGMTSLEDAGFPTIWQPGEHPVRVRAGGLLPIGRQLIRVSLDDRRADGVRILRDRGEGVSGALRAVTLWDHRMAVSPAPGSDDGTAKTLYRDQLTVSAGILTPAAWAGLWAFWQWRGLRLRQLAPGWSFEPELVAASASGPAGDVPALRAM</sequence>
<dbReference type="OrthoDB" id="7428016at2"/>
<reference evidence="1 2" key="1">
    <citation type="submission" date="2017-11" db="EMBL/GenBank/DDBJ databases">
        <title>Genomic Encyclopedia of Archaeal and Bacterial Type Strains, Phase II (KMG-II): From Individual Species to Whole Genera.</title>
        <authorList>
            <person name="Goeker M."/>
        </authorList>
    </citation>
    <scope>NUCLEOTIDE SEQUENCE [LARGE SCALE GENOMIC DNA]</scope>
    <source>
        <strain evidence="1 2">DSM 25625</strain>
    </source>
</reference>
<dbReference type="EMBL" id="PGFB01000001">
    <property type="protein sequence ID" value="PJJ65673.1"/>
    <property type="molecule type" value="Genomic_DNA"/>
</dbReference>
<dbReference type="AlphaFoldDB" id="A0A2M9C566"/>
<dbReference type="Proteomes" id="UP000230161">
    <property type="component" value="Unassembled WGS sequence"/>
</dbReference>